<keyword evidence="3" id="KW-1185">Reference proteome</keyword>
<dbReference type="AlphaFoldDB" id="A0A1Y2ABN3"/>
<feature type="region of interest" description="Disordered" evidence="1">
    <location>
        <begin position="102"/>
        <end position="123"/>
    </location>
</feature>
<accession>A0A1Y2ABN3</accession>
<sequence length="150" mass="16099">MPRPARLAGLPSPKIGAFFCFAKWSDFVLQSLMSCAGCGTPGPILHPHRPCPTQSSLCTVSSAGQALVCTQTPKWMSWQFALLRSMAKHNLRVARGVLTTGRDFGKAGTPTGRQSARRRAQLQGVTPEITASTTSHLSQYTITIRSCPAA</sequence>
<gene>
    <name evidence="2" type="ORF">BCR34DRAFT_6352</name>
</gene>
<protein>
    <submittedName>
        <fullName evidence="2">Uncharacterized protein</fullName>
    </submittedName>
</protein>
<evidence type="ECO:0000256" key="1">
    <source>
        <dbReference type="SAM" id="MobiDB-lite"/>
    </source>
</evidence>
<evidence type="ECO:0000313" key="3">
    <source>
        <dbReference type="Proteomes" id="UP000193144"/>
    </source>
</evidence>
<evidence type="ECO:0000313" key="2">
    <source>
        <dbReference type="EMBL" id="ORY19894.1"/>
    </source>
</evidence>
<dbReference type="EMBL" id="MCFA01000001">
    <property type="protein sequence ID" value="ORY19894.1"/>
    <property type="molecule type" value="Genomic_DNA"/>
</dbReference>
<name>A0A1Y2ABN3_9PLEO</name>
<comment type="caution">
    <text evidence="2">The sequence shown here is derived from an EMBL/GenBank/DDBJ whole genome shotgun (WGS) entry which is preliminary data.</text>
</comment>
<reference evidence="2 3" key="1">
    <citation type="submission" date="2016-07" db="EMBL/GenBank/DDBJ databases">
        <title>Pervasive Adenine N6-methylation of Active Genes in Fungi.</title>
        <authorList>
            <consortium name="DOE Joint Genome Institute"/>
            <person name="Mondo S.J."/>
            <person name="Dannebaum R.O."/>
            <person name="Kuo R.C."/>
            <person name="Labutti K."/>
            <person name="Haridas S."/>
            <person name="Kuo A."/>
            <person name="Salamov A."/>
            <person name="Ahrendt S.R."/>
            <person name="Lipzen A."/>
            <person name="Sullivan W."/>
            <person name="Andreopoulos W.B."/>
            <person name="Clum A."/>
            <person name="Lindquist E."/>
            <person name="Daum C."/>
            <person name="Ramamoorthy G.K."/>
            <person name="Gryganskyi A."/>
            <person name="Culley D."/>
            <person name="Magnuson J.K."/>
            <person name="James T.Y."/>
            <person name="O'Malley M.A."/>
            <person name="Stajich J.E."/>
            <person name="Spatafora J.W."/>
            <person name="Visel A."/>
            <person name="Grigoriev I.V."/>
        </authorList>
    </citation>
    <scope>NUCLEOTIDE SEQUENCE [LARGE SCALE GENOMIC DNA]</scope>
    <source>
        <strain evidence="2 3">CBS 115471</strain>
    </source>
</reference>
<dbReference type="Proteomes" id="UP000193144">
    <property type="component" value="Unassembled WGS sequence"/>
</dbReference>
<proteinExistence type="predicted"/>
<organism evidence="2 3">
    <name type="scientific">Clohesyomyces aquaticus</name>
    <dbReference type="NCBI Taxonomy" id="1231657"/>
    <lineage>
        <taxon>Eukaryota</taxon>
        <taxon>Fungi</taxon>
        <taxon>Dikarya</taxon>
        <taxon>Ascomycota</taxon>
        <taxon>Pezizomycotina</taxon>
        <taxon>Dothideomycetes</taxon>
        <taxon>Pleosporomycetidae</taxon>
        <taxon>Pleosporales</taxon>
        <taxon>Lindgomycetaceae</taxon>
        <taxon>Clohesyomyces</taxon>
    </lineage>
</organism>